<keyword evidence="3" id="KW-1185">Reference proteome</keyword>
<dbReference type="AlphaFoldDB" id="A0A1U8KIK0"/>
<reference evidence="4" key="2">
    <citation type="submission" date="2025-08" db="UniProtKB">
        <authorList>
            <consortium name="RefSeq"/>
        </authorList>
    </citation>
    <scope>IDENTIFICATION</scope>
</reference>
<proteinExistence type="predicted"/>
<dbReference type="KEGG" id="ghi:107916126"/>
<feature type="compositionally biased region" description="Polar residues" evidence="1">
    <location>
        <begin position="32"/>
        <end position="41"/>
    </location>
</feature>
<dbReference type="Proteomes" id="UP000818029">
    <property type="component" value="Chromosome D10"/>
</dbReference>
<evidence type="ECO:0000256" key="2">
    <source>
        <dbReference type="SAM" id="Phobius"/>
    </source>
</evidence>
<dbReference type="RefSeq" id="XP_016700778.1">
    <property type="nucleotide sequence ID" value="XM_016845289.1"/>
</dbReference>
<sequence length="124" mass="13836">MAAVPVDNSRRRRRRARWLAKVQKFPFIDLNPLNSSPASKQPKNKGKRPSTFSTSDFGTGEEASDDKYADRLQAVRAGGQRCGVGQRRRWQGKGQKTLGAVHLGLGFPDLFCFGPFGLCWIWLG</sequence>
<dbReference type="GeneID" id="107916126"/>
<organism evidence="3 4">
    <name type="scientific">Gossypium hirsutum</name>
    <name type="common">Upland cotton</name>
    <name type="synonym">Gossypium mexicanum</name>
    <dbReference type="NCBI Taxonomy" id="3635"/>
    <lineage>
        <taxon>Eukaryota</taxon>
        <taxon>Viridiplantae</taxon>
        <taxon>Streptophyta</taxon>
        <taxon>Embryophyta</taxon>
        <taxon>Tracheophyta</taxon>
        <taxon>Spermatophyta</taxon>
        <taxon>Magnoliopsida</taxon>
        <taxon>eudicotyledons</taxon>
        <taxon>Gunneridae</taxon>
        <taxon>Pentapetalae</taxon>
        <taxon>rosids</taxon>
        <taxon>malvids</taxon>
        <taxon>Malvales</taxon>
        <taxon>Malvaceae</taxon>
        <taxon>Malvoideae</taxon>
        <taxon>Gossypium</taxon>
    </lineage>
</organism>
<protein>
    <submittedName>
        <fullName evidence="4">Uncharacterized protein</fullName>
    </submittedName>
</protein>
<evidence type="ECO:0000313" key="3">
    <source>
        <dbReference type="Proteomes" id="UP000818029"/>
    </source>
</evidence>
<keyword evidence="2" id="KW-1133">Transmembrane helix</keyword>
<evidence type="ECO:0000256" key="1">
    <source>
        <dbReference type="SAM" id="MobiDB-lite"/>
    </source>
</evidence>
<feature type="transmembrane region" description="Helical" evidence="2">
    <location>
        <begin position="97"/>
        <end position="123"/>
    </location>
</feature>
<keyword evidence="2" id="KW-0812">Transmembrane</keyword>
<feature type="region of interest" description="Disordered" evidence="1">
    <location>
        <begin position="29"/>
        <end position="66"/>
    </location>
</feature>
<name>A0A1U8KIK0_GOSHI</name>
<accession>A0A1U8KIK0</accession>
<evidence type="ECO:0000313" key="4">
    <source>
        <dbReference type="RefSeq" id="XP_016700778.1"/>
    </source>
</evidence>
<reference evidence="3" key="1">
    <citation type="journal article" date="2020" name="Nat. Genet.">
        <title>Genomic diversifications of five Gossypium allopolyploid species and their impact on cotton improvement.</title>
        <authorList>
            <person name="Chen Z.J."/>
            <person name="Sreedasyam A."/>
            <person name="Ando A."/>
            <person name="Song Q."/>
            <person name="De Santiago L.M."/>
            <person name="Hulse-Kemp A.M."/>
            <person name="Ding M."/>
            <person name="Ye W."/>
            <person name="Kirkbride R.C."/>
            <person name="Jenkins J."/>
            <person name="Plott C."/>
            <person name="Lovell J."/>
            <person name="Lin Y.M."/>
            <person name="Vaughn R."/>
            <person name="Liu B."/>
            <person name="Simpson S."/>
            <person name="Scheffler B.E."/>
            <person name="Wen L."/>
            <person name="Saski C.A."/>
            <person name="Grover C.E."/>
            <person name="Hu G."/>
            <person name="Conover J.L."/>
            <person name="Carlson J.W."/>
            <person name="Shu S."/>
            <person name="Boston L.B."/>
            <person name="Williams M."/>
            <person name="Peterson D.G."/>
            <person name="McGee K."/>
            <person name="Jones D.C."/>
            <person name="Wendel J.F."/>
            <person name="Stelly D.M."/>
            <person name="Grimwood J."/>
            <person name="Schmutz J."/>
        </authorList>
    </citation>
    <scope>NUCLEOTIDE SEQUENCE [LARGE SCALE GENOMIC DNA]</scope>
    <source>
        <strain evidence="3">cv. TM-1</strain>
    </source>
</reference>
<gene>
    <name evidence="4" type="primary">LOC107916126</name>
</gene>
<dbReference type="PaxDb" id="3635-A0A1U8KIK0"/>
<keyword evidence="2" id="KW-0472">Membrane</keyword>